<accession>A0AAD6M6V0</accession>
<reference evidence="1" key="1">
    <citation type="journal article" date="2023" name="Mol. Ecol. Resour.">
        <title>Chromosome-level genome assembly of a triploid poplar Populus alba 'Berolinensis'.</title>
        <authorList>
            <person name="Chen S."/>
            <person name="Yu Y."/>
            <person name="Wang X."/>
            <person name="Wang S."/>
            <person name="Zhang T."/>
            <person name="Zhou Y."/>
            <person name="He R."/>
            <person name="Meng N."/>
            <person name="Wang Y."/>
            <person name="Liu W."/>
            <person name="Liu Z."/>
            <person name="Liu J."/>
            <person name="Guo Q."/>
            <person name="Huang H."/>
            <person name="Sederoff R.R."/>
            <person name="Wang G."/>
            <person name="Qu G."/>
            <person name="Chen S."/>
        </authorList>
    </citation>
    <scope>NUCLEOTIDE SEQUENCE</scope>
    <source>
        <strain evidence="1">SC-2020</strain>
    </source>
</reference>
<evidence type="ECO:0000313" key="2">
    <source>
        <dbReference type="Proteomes" id="UP001164929"/>
    </source>
</evidence>
<dbReference type="Proteomes" id="UP001164929">
    <property type="component" value="Chromosome 11"/>
</dbReference>
<dbReference type="EMBL" id="JAQIZT010000011">
    <property type="protein sequence ID" value="KAJ6978677.1"/>
    <property type="molecule type" value="Genomic_DNA"/>
</dbReference>
<protein>
    <submittedName>
        <fullName evidence="1">Uncharacterized protein</fullName>
    </submittedName>
</protein>
<sequence>MDCLGAPYQITYAWRSWWFLIYPEAV</sequence>
<keyword evidence="2" id="KW-1185">Reference proteome</keyword>
<name>A0AAD6M6V0_9ROSI</name>
<organism evidence="1 2">
    <name type="scientific">Populus alba x Populus x berolinensis</name>
    <dbReference type="NCBI Taxonomy" id="444605"/>
    <lineage>
        <taxon>Eukaryota</taxon>
        <taxon>Viridiplantae</taxon>
        <taxon>Streptophyta</taxon>
        <taxon>Embryophyta</taxon>
        <taxon>Tracheophyta</taxon>
        <taxon>Spermatophyta</taxon>
        <taxon>Magnoliopsida</taxon>
        <taxon>eudicotyledons</taxon>
        <taxon>Gunneridae</taxon>
        <taxon>Pentapetalae</taxon>
        <taxon>rosids</taxon>
        <taxon>fabids</taxon>
        <taxon>Malpighiales</taxon>
        <taxon>Salicaceae</taxon>
        <taxon>Saliceae</taxon>
        <taxon>Populus</taxon>
    </lineage>
</organism>
<dbReference type="AlphaFoldDB" id="A0AAD6M6V0"/>
<evidence type="ECO:0000313" key="1">
    <source>
        <dbReference type="EMBL" id="KAJ6978677.1"/>
    </source>
</evidence>
<proteinExistence type="predicted"/>
<gene>
    <name evidence="1" type="ORF">NC653_026966</name>
</gene>
<comment type="caution">
    <text evidence="1">The sequence shown here is derived from an EMBL/GenBank/DDBJ whole genome shotgun (WGS) entry which is preliminary data.</text>
</comment>